<dbReference type="AlphaFoldDB" id="A0A2G8IAE4"/>
<reference evidence="2 3" key="1">
    <citation type="submission" date="2017-11" db="EMBL/GenBank/DDBJ databases">
        <title>Genome sequencing of Prevotella intermedia KCOM 1653.</title>
        <authorList>
            <person name="Kook J.-K."/>
            <person name="Park S.-N."/>
            <person name="Lim Y.K."/>
        </authorList>
    </citation>
    <scope>NUCLEOTIDE SEQUENCE [LARGE SCALE GENOMIC DNA]</scope>
    <source>
        <strain evidence="2 3">KCOM 1653</strain>
    </source>
</reference>
<feature type="domain" description="HTH cro/C1-type" evidence="1">
    <location>
        <begin position="23"/>
        <end position="63"/>
    </location>
</feature>
<protein>
    <submittedName>
        <fullName evidence="2">Transcriptional regulator</fullName>
    </submittedName>
</protein>
<comment type="caution">
    <text evidence="2">The sequence shown here is derived from an EMBL/GenBank/DDBJ whole genome shotgun (WGS) entry which is preliminary data.</text>
</comment>
<dbReference type="SMART" id="SM00530">
    <property type="entry name" value="HTH_XRE"/>
    <property type="match status" value="1"/>
</dbReference>
<name>A0A2G8IAE4_PREIN</name>
<evidence type="ECO:0000313" key="3">
    <source>
        <dbReference type="Proteomes" id="UP000230046"/>
    </source>
</evidence>
<dbReference type="RefSeq" id="WP_099835547.1">
    <property type="nucleotide sequence ID" value="NZ_PEKN01000001.1"/>
</dbReference>
<evidence type="ECO:0000313" key="2">
    <source>
        <dbReference type="EMBL" id="PIK20455.1"/>
    </source>
</evidence>
<accession>A0A2G8IAE4</accession>
<organism evidence="2 3">
    <name type="scientific">Prevotella intermedia</name>
    <dbReference type="NCBI Taxonomy" id="28131"/>
    <lineage>
        <taxon>Bacteria</taxon>
        <taxon>Pseudomonadati</taxon>
        <taxon>Bacteroidota</taxon>
        <taxon>Bacteroidia</taxon>
        <taxon>Bacteroidales</taxon>
        <taxon>Prevotellaceae</taxon>
        <taxon>Prevotella</taxon>
    </lineage>
</organism>
<evidence type="ECO:0000259" key="1">
    <source>
        <dbReference type="PROSITE" id="PS50943"/>
    </source>
</evidence>
<proteinExistence type="predicted"/>
<dbReference type="CDD" id="cd00093">
    <property type="entry name" value="HTH_XRE"/>
    <property type="match status" value="1"/>
</dbReference>
<dbReference type="Pfam" id="PF01381">
    <property type="entry name" value="HTH_3"/>
    <property type="match status" value="1"/>
</dbReference>
<dbReference type="Proteomes" id="UP000230046">
    <property type="component" value="Unassembled WGS sequence"/>
</dbReference>
<dbReference type="SUPFAM" id="SSF47413">
    <property type="entry name" value="lambda repressor-like DNA-binding domains"/>
    <property type="match status" value="1"/>
</dbReference>
<dbReference type="PROSITE" id="PS50943">
    <property type="entry name" value="HTH_CROC1"/>
    <property type="match status" value="1"/>
</dbReference>
<sequence length="68" mass="7810">MDSKHLNRIKVVLAEKEKTNKWLAEQLGKDQATISKWVTNTTQPNLEMLLLIAKVLEVNVNDLVRPLE</sequence>
<dbReference type="EMBL" id="PEKN01000001">
    <property type="protein sequence ID" value="PIK20455.1"/>
    <property type="molecule type" value="Genomic_DNA"/>
</dbReference>
<dbReference type="InterPro" id="IPR010982">
    <property type="entry name" value="Lambda_DNA-bd_dom_sf"/>
</dbReference>
<dbReference type="InterPro" id="IPR001387">
    <property type="entry name" value="Cro/C1-type_HTH"/>
</dbReference>
<dbReference type="Gene3D" id="1.10.260.40">
    <property type="entry name" value="lambda repressor-like DNA-binding domains"/>
    <property type="match status" value="1"/>
</dbReference>
<dbReference type="GO" id="GO:0003677">
    <property type="term" value="F:DNA binding"/>
    <property type="evidence" value="ECO:0007669"/>
    <property type="project" value="InterPro"/>
</dbReference>
<gene>
    <name evidence="2" type="ORF">CTI18_03475</name>
</gene>